<dbReference type="Proteomes" id="UP000271010">
    <property type="component" value="Unassembled WGS sequence"/>
</dbReference>
<accession>A0A3M9MSU3</accession>
<proteinExistence type="predicted"/>
<protein>
    <recommendedName>
        <fullName evidence="3">Peptidase A2 domain-containing protein</fullName>
    </recommendedName>
</protein>
<dbReference type="OrthoDB" id="3521766at2"/>
<dbReference type="RefSeq" id="WP_123134450.1">
    <property type="nucleotide sequence ID" value="NZ_RJJE01000017.1"/>
</dbReference>
<organism evidence="1 2">
    <name type="scientific">Rufibacter immobilis</name>
    <dbReference type="NCBI Taxonomy" id="1348778"/>
    <lineage>
        <taxon>Bacteria</taxon>
        <taxon>Pseudomonadati</taxon>
        <taxon>Bacteroidota</taxon>
        <taxon>Cytophagia</taxon>
        <taxon>Cytophagales</taxon>
        <taxon>Hymenobacteraceae</taxon>
        <taxon>Rufibacter</taxon>
    </lineage>
</organism>
<evidence type="ECO:0000313" key="1">
    <source>
        <dbReference type="EMBL" id="RNI27983.1"/>
    </source>
</evidence>
<evidence type="ECO:0008006" key="3">
    <source>
        <dbReference type="Google" id="ProtNLM"/>
    </source>
</evidence>
<dbReference type="GO" id="GO:0004190">
    <property type="term" value="F:aspartic-type endopeptidase activity"/>
    <property type="evidence" value="ECO:0007669"/>
    <property type="project" value="InterPro"/>
</dbReference>
<dbReference type="Pfam" id="PF13650">
    <property type="entry name" value="Asp_protease_2"/>
    <property type="match status" value="1"/>
</dbReference>
<keyword evidence="2" id="KW-1185">Reference proteome</keyword>
<dbReference type="EMBL" id="RJJE01000017">
    <property type="protein sequence ID" value="RNI27983.1"/>
    <property type="molecule type" value="Genomic_DNA"/>
</dbReference>
<name>A0A3M9MSU3_9BACT</name>
<dbReference type="Gene3D" id="2.40.70.10">
    <property type="entry name" value="Acid Proteases"/>
    <property type="match status" value="2"/>
</dbReference>
<dbReference type="SUPFAM" id="SSF50630">
    <property type="entry name" value="Acid proteases"/>
    <property type="match status" value="2"/>
</dbReference>
<dbReference type="InterPro" id="IPR001969">
    <property type="entry name" value="Aspartic_peptidase_AS"/>
</dbReference>
<gene>
    <name evidence="1" type="ORF">EFA69_18020</name>
</gene>
<sequence length="339" mass="37834">MFQAMGKIRFVFCFVLLLLWGGRPGYAKAPGDSTALPPFLPLHAALPELLAFSGPTVHPDSASCIIPFSRAGNLILIKARADTTEGNFILDTGASDLVLNITYFRHYPKTHTSGQTQTNATGSSQSVIKTEVRKLNFGTLKFVRAKADLVNLGHLENSKGVKILGLLGMALFRQCEMIIDYERNLIFLHVVSKKEANTYKSDQLQDSSAYREVPIYFKEDKLVTRTELAGRKLEFIIDSGAETNLLDSRLPDKVFDNVTVTGRIMLTGTGNRKVEALQGLLENLMIGRQNVQNMQVIITNFERTCFSYSGCVNGVLGFDFLSRQKIGFNFVKNKMYLWK</sequence>
<dbReference type="AlphaFoldDB" id="A0A3M9MSU3"/>
<reference evidence="1 2" key="1">
    <citation type="submission" date="2018-11" db="EMBL/GenBank/DDBJ databases">
        <title>Rufibacter latericius sp. nov., isolated from water in Baiyang Lake.</title>
        <authorList>
            <person name="Yang Y."/>
        </authorList>
    </citation>
    <scope>NUCLEOTIDE SEQUENCE [LARGE SCALE GENOMIC DNA]</scope>
    <source>
        <strain evidence="1 2">MCC P1</strain>
    </source>
</reference>
<dbReference type="Pfam" id="PF13975">
    <property type="entry name" value="gag-asp_proteas"/>
    <property type="match status" value="1"/>
</dbReference>
<comment type="caution">
    <text evidence="1">The sequence shown here is derived from an EMBL/GenBank/DDBJ whole genome shotgun (WGS) entry which is preliminary data.</text>
</comment>
<dbReference type="InterPro" id="IPR021109">
    <property type="entry name" value="Peptidase_aspartic_dom_sf"/>
</dbReference>
<dbReference type="GO" id="GO:0006508">
    <property type="term" value="P:proteolysis"/>
    <property type="evidence" value="ECO:0007669"/>
    <property type="project" value="InterPro"/>
</dbReference>
<dbReference type="PROSITE" id="PS00141">
    <property type="entry name" value="ASP_PROTEASE"/>
    <property type="match status" value="1"/>
</dbReference>
<evidence type="ECO:0000313" key="2">
    <source>
        <dbReference type="Proteomes" id="UP000271010"/>
    </source>
</evidence>